<dbReference type="Proteomes" id="UP000028761">
    <property type="component" value="Chromosome 8"/>
</dbReference>
<dbReference type="PANTHER" id="PTHR46254">
    <property type="entry name" value="PROTEIN GVQW1-RELATED"/>
    <property type="match status" value="1"/>
</dbReference>
<organism evidence="1 2">
    <name type="scientific">Papio anubis</name>
    <name type="common">Olive baboon</name>
    <dbReference type="NCBI Taxonomy" id="9555"/>
    <lineage>
        <taxon>Eukaryota</taxon>
        <taxon>Metazoa</taxon>
        <taxon>Chordata</taxon>
        <taxon>Craniata</taxon>
        <taxon>Vertebrata</taxon>
        <taxon>Euteleostomi</taxon>
        <taxon>Mammalia</taxon>
        <taxon>Eutheria</taxon>
        <taxon>Euarchontoglires</taxon>
        <taxon>Primates</taxon>
        <taxon>Haplorrhini</taxon>
        <taxon>Catarrhini</taxon>
        <taxon>Cercopithecidae</taxon>
        <taxon>Cercopithecinae</taxon>
        <taxon>Papio</taxon>
    </lineage>
</organism>
<dbReference type="PRINTS" id="PR02045">
    <property type="entry name" value="F138DOMAIN"/>
</dbReference>
<sequence>MRSLRCPGAAVAAGTELLAPDREVAGGVPGRVVASAAAAAAAAASGETPTWRVSAGRACGQAGALTRSRKRLHCQRGRLAEAEAQELGGESCEAALLTQTESRAVFRAGVQWLDLGSLQPPPPWFKRFSCLSLPSSWDYRRPPPRPAIFKNFLAETEFHHVGQTGLELLTS</sequence>
<accession>A0A8I5R861</accession>
<reference evidence="1" key="3">
    <citation type="submission" date="2025-09" db="UniProtKB">
        <authorList>
            <consortium name="Ensembl"/>
        </authorList>
    </citation>
    <scope>IDENTIFICATION</scope>
</reference>
<dbReference type="AlphaFoldDB" id="A0A8I5R861"/>
<dbReference type="Ensembl" id="ENSPANT00000066350.1">
    <property type="protein sequence ID" value="ENSPANP00000055508.1"/>
    <property type="gene ID" value="ENSPANG00000042053.1"/>
</dbReference>
<protein>
    <submittedName>
        <fullName evidence="1">Uncharacterized protein</fullName>
    </submittedName>
</protein>
<name>A0A8I5R861_PAPAN</name>
<reference evidence="1 2" key="1">
    <citation type="submission" date="2012-03" db="EMBL/GenBank/DDBJ databases">
        <title>Whole Genome Assembly of Papio anubis.</title>
        <authorList>
            <person name="Liu Y.L."/>
            <person name="Abraham K.A."/>
            <person name="Akbar H.A."/>
            <person name="Ali S.A."/>
            <person name="Anosike U.A."/>
            <person name="Aqrawi P.A."/>
            <person name="Arias F.A."/>
            <person name="Attaway T.A."/>
            <person name="Awwad R.A."/>
            <person name="Babu C.B."/>
            <person name="Bandaranaike D.B."/>
            <person name="Battles P.B."/>
            <person name="Bell A.B."/>
            <person name="Beltran B.B."/>
            <person name="Berhane-Mersha D.B."/>
            <person name="Bess C.B."/>
            <person name="Bickham C.B."/>
            <person name="Bolden T.B."/>
            <person name="Carter K.C."/>
            <person name="Chau D.C."/>
            <person name="Chavez A.C."/>
            <person name="Clerc-Blankenburg K.C."/>
            <person name="Coyle M.C."/>
            <person name="Dao M.D."/>
            <person name="Davila M.L.D."/>
            <person name="Davy-Carroll L.D."/>
            <person name="Denson S.D."/>
            <person name="Dinh H.D."/>
            <person name="Fernandez S.F."/>
            <person name="Fernando P.F."/>
            <person name="Forbes L.F."/>
            <person name="Francis C.F."/>
            <person name="Francisco L.F."/>
            <person name="Fu Q.F."/>
            <person name="Garcia-Iii R.G."/>
            <person name="Garrett T.G."/>
            <person name="Gross S.G."/>
            <person name="Gubbala S.G."/>
            <person name="Hirani K.H."/>
            <person name="Hogues M.H."/>
            <person name="Hollins B.H."/>
            <person name="Jackson L.J."/>
            <person name="Javaid M.J."/>
            <person name="Jhangiani S.J."/>
            <person name="Johnson A.J."/>
            <person name="Johnson B.J."/>
            <person name="Jones J.J."/>
            <person name="Joshi V.J."/>
            <person name="Kalu J.K."/>
            <person name="Khan N.K."/>
            <person name="Korchina V.K."/>
            <person name="Kovar C.K."/>
            <person name="Lago L.L."/>
            <person name="Lara F.L."/>
            <person name="Le T.-K.L."/>
            <person name="Lee S.L."/>
            <person name="Legall-Iii F.L."/>
            <person name="Lemon S.L."/>
            <person name="Liu J.L."/>
            <person name="Liu Y.-S.L."/>
            <person name="Liyanage D.L."/>
            <person name="Lopez J.L."/>
            <person name="Lorensuhewa L.L."/>
            <person name="Mata R.M."/>
            <person name="Mathew T.M."/>
            <person name="Mercado C.M."/>
            <person name="Mercado I.M."/>
            <person name="Morales K.M."/>
            <person name="Morgan M.M."/>
            <person name="Munidasa M.M."/>
            <person name="Ngo D.N."/>
            <person name="Nguyen L.N."/>
            <person name="Nguyen T.N."/>
            <person name="Nguyen N.N."/>
            <person name="Obregon M.O."/>
            <person name="Okwuonu G.O."/>
            <person name="Ongeri F.O."/>
            <person name="Onwere C.O."/>
            <person name="Osifeso I.O."/>
            <person name="Parra A.P."/>
            <person name="Patil S.P."/>
            <person name="Perez A.P."/>
            <person name="Perez Y.P."/>
            <person name="Pham C.P."/>
            <person name="Pu L.-L.P."/>
            <person name="Puazo M.P."/>
            <person name="Quiroz J.Q."/>
            <person name="Rouhana J.R."/>
            <person name="Ruiz M.R."/>
            <person name="Ruiz S.-J.R."/>
            <person name="Saada N.S."/>
            <person name="Santibanez J.S."/>
            <person name="Scheel M.S."/>
            <person name="Schneider B.S."/>
            <person name="Simmons D.S."/>
            <person name="Sisson I.S."/>
            <person name="Tang L.-Y.T."/>
            <person name="Thornton R.T."/>
            <person name="Tisius J.T."/>
            <person name="Toledanes G.T."/>
            <person name="Trejos Z.T."/>
            <person name="Usmani K.U."/>
            <person name="Varghese R.V."/>
            <person name="Vattathil S.V."/>
            <person name="Vee V.V."/>
            <person name="Walker D.W."/>
            <person name="Weissenberger G.W."/>
            <person name="White C.W."/>
            <person name="Williams A.W."/>
            <person name="Woodworth J.W."/>
            <person name="Wright R.W."/>
            <person name="Zhu Y.Z."/>
            <person name="Han Y.H."/>
            <person name="Newsham I.N."/>
            <person name="Nazareth L.N."/>
            <person name="Worley K.W."/>
            <person name="Muzny D.M."/>
            <person name="Rogers J.R."/>
            <person name="Gibbs R.G."/>
        </authorList>
    </citation>
    <scope>NUCLEOTIDE SEQUENCE [LARGE SCALE GENOMIC DNA]</scope>
</reference>
<evidence type="ECO:0000313" key="2">
    <source>
        <dbReference type="Proteomes" id="UP000028761"/>
    </source>
</evidence>
<evidence type="ECO:0000313" key="1">
    <source>
        <dbReference type="Ensembl" id="ENSPANP00000055508.1"/>
    </source>
</evidence>
<reference evidence="1" key="2">
    <citation type="submission" date="2025-08" db="UniProtKB">
        <authorList>
            <consortium name="Ensembl"/>
        </authorList>
    </citation>
    <scope>IDENTIFICATION</scope>
</reference>
<proteinExistence type="predicted"/>
<keyword evidence="2" id="KW-1185">Reference proteome</keyword>
<dbReference type="GeneTree" id="ENSGT00940000161627"/>